<evidence type="ECO:0000313" key="2">
    <source>
        <dbReference type="Proteomes" id="UP000592294"/>
    </source>
</evidence>
<dbReference type="Proteomes" id="UP000592294">
    <property type="component" value="Unassembled WGS sequence"/>
</dbReference>
<name>A0A850RDM0_9GAMM</name>
<sequence length="335" mass="37731">MEILCPTLLAPIPERTGLNVRAQAIARLLARADRRPGHDGDPIETLLCAAGLDRPADGDIPTAPIALLGEGVTVEPGTIWMHADPIHLRPDRERLLVYAGESVAPNPDEAEALVASFNRHFSDEGLRLIAPTSGRWYLRLDRPMPGWRTSPLYRIQGGSMAEHLPRGPEARDWMRLLNEIQMLFHADPVNRRREAAGRPVVSGIWIWGGGSLPKSAELESVPDVMVGDHPLLLGLARLTERPHRSLAAWLDGPMPVTGRQLVFWDRHWRAWLERDLEAWARAMIELDAVIERLWQPLRVGRLEAIRLDPCDAEKFTLSTSQTWRFWRRPAAIGRD</sequence>
<organism evidence="1 2">
    <name type="scientific">Allochromatium humboldtianum</name>
    <dbReference type="NCBI Taxonomy" id="504901"/>
    <lineage>
        <taxon>Bacteria</taxon>
        <taxon>Pseudomonadati</taxon>
        <taxon>Pseudomonadota</taxon>
        <taxon>Gammaproteobacteria</taxon>
        <taxon>Chromatiales</taxon>
        <taxon>Chromatiaceae</taxon>
        <taxon>Allochromatium</taxon>
    </lineage>
</organism>
<accession>A0A850RDM0</accession>
<dbReference type="InterPro" id="IPR016631">
    <property type="entry name" value="Regulatory_RpfE"/>
</dbReference>
<comment type="caution">
    <text evidence="1">The sequence shown here is derived from an EMBL/GenBank/DDBJ whole genome shotgun (WGS) entry which is preliminary data.</text>
</comment>
<dbReference type="RefSeq" id="WP_176977728.1">
    <property type="nucleotide sequence ID" value="NZ_JABZEO010000014.1"/>
</dbReference>
<dbReference type="EMBL" id="JABZEO010000014">
    <property type="protein sequence ID" value="NVZ11005.1"/>
    <property type="molecule type" value="Genomic_DNA"/>
</dbReference>
<dbReference type="PIRSF" id="PIRSF015283">
    <property type="entry name" value="Regulatory_RpfE"/>
    <property type="match status" value="1"/>
</dbReference>
<reference evidence="1 2" key="1">
    <citation type="submission" date="2020-06" db="EMBL/GenBank/DDBJ databases">
        <title>Whole-genome sequence of Allochromatium humboldtianum DSM 21881, type strain.</title>
        <authorList>
            <person name="Kyndt J.A."/>
            <person name="Meyer T.E."/>
        </authorList>
    </citation>
    <scope>NUCLEOTIDE SEQUENCE [LARGE SCALE GENOMIC DNA]</scope>
    <source>
        <strain evidence="1 2">DSM 21881</strain>
    </source>
</reference>
<gene>
    <name evidence="1" type="ORF">HW932_17240</name>
</gene>
<dbReference type="AlphaFoldDB" id="A0A850RDM0"/>
<keyword evidence="2" id="KW-1185">Reference proteome</keyword>
<protein>
    <submittedName>
        <fullName evidence="1">Phosphoglycerate mutase</fullName>
    </submittedName>
</protein>
<proteinExistence type="predicted"/>
<evidence type="ECO:0000313" key="1">
    <source>
        <dbReference type="EMBL" id="NVZ11005.1"/>
    </source>
</evidence>